<reference evidence="2 3" key="1">
    <citation type="submission" date="2016-07" db="EMBL/GenBank/DDBJ databases">
        <title>Draft genome sequence of Prauserella muralis DSM 45305, isolated from a mould-covered wall in an indoor environment.</title>
        <authorList>
            <person name="Ruckert C."/>
            <person name="Albersmeier A."/>
            <person name="Jiang C.-L."/>
            <person name="Jiang Y."/>
            <person name="Kalinowski J."/>
            <person name="Schneider O."/>
            <person name="Winkler A."/>
            <person name="Zotchev S.B."/>
        </authorList>
    </citation>
    <scope>NUCLEOTIDE SEQUENCE [LARGE SCALE GENOMIC DNA]</scope>
    <source>
        <strain evidence="2 3">DSM 45305</strain>
    </source>
</reference>
<keyword evidence="3" id="KW-1185">Reference proteome</keyword>
<feature type="region of interest" description="Disordered" evidence="1">
    <location>
        <begin position="18"/>
        <end position="57"/>
    </location>
</feature>
<dbReference type="EMBL" id="MASW01000004">
    <property type="protein sequence ID" value="PXY24677.1"/>
    <property type="molecule type" value="Genomic_DNA"/>
</dbReference>
<comment type="caution">
    <text evidence="2">The sequence shown here is derived from an EMBL/GenBank/DDBJ whole genome shotgun (WGS) entry which is preliminary data.</text>
</comment>
<evidence type="ECO:0008006" key="4">
    <source>
        <dbReference type="Google" id="ProtNLM"/>
    </source>
</evidence>
<name>A0A2V4ATK9_9PSEU</name>
<evidence type="ECO:0000313" key="2">
    <source>
        <dbReference type="EMBL" id="PXY24677.1"/>
    </source>
</evidence>
<gene>
    <name evidence="2" type="ORF">BAY60_19405</name>
</gene>
<accession>A0A2V4ATK9</accession>
<dbReference type="Proteomes" id="UP000249915">
    <property type="component" value="Unassembled WGS sequence"/>
</dbReference>
<proteinExistence type="predicted"/>
<protein>
    <recommendedName>
        <fullName evidence="4">NHL repeat-containing protein</fullName>
    </recommendedName>
</protein>
<organism evidence="2 3">
    <name type="scientific">Prauserella muralis</name>
    <dbReference type="NCBI Taxonomy" id="588067"/>
    <lineage>
        <taxon>Bacteria</taxon>
        <taxon>Bacillati</taxon>
        <taxon>Actinomycetota</taxon>
        <taxon>Actinomycetes</taxon>
        <taxon>Pseudonocardiales</taxon>
        <taxon>Pseudonocardiaceae</taxon>
        <taxon>Prauserella</taxon>
    </lineage>
</organism>
<dbReference type="AlphaFoldDB" id="A0A2V4ATK9"/>
<evidence type="ECO:0000256" key="1">
    <source>
        <dbReference type="SAM" id="MobiDB-lite"/>
    </source>
</evidence>
<sequence length="107" mass="11564">MGAKTTMSPTLVQLWRPRGTASFNRGTTPVDLPGRVTVFRPGRDRRRPLGRVDHNARPGTFVAPHAIAVDSVGDVYVAEVTGTFGVQAGRVPASLGDHQLQKFVRTT</sequence>
<evidence type="ECO:0000313" key="3">
    <source>
        <dbReference type="Proteomes" id="UP000249915"/>
    </source>
</evidence>